<comment type="caution">
    <text evidence="3">The sequence shown here is derived from an EMBL/GenBank/DDBJ whole genome shotgun (WGS) entry which is preliminary data.</text>
</comment>
<gene>
    <name evidence="3" type="ORF">FQA47_021309</name>
</gene>
<evidence type="ECO:0000313" key="3">
    <source>
        <dbReference type="EMBL" id="KAF6735396.1"/>
    </source>
</evidence>
<dbReference type="Proteomes" id="UP000646548">
    <property type="component" value="Unassembled WGS sequence"/>
</dbReference>
<proteinExistence type="predicted"/>
<sequence>MTSFLLWSTVAFRLTSFSAAALARISTGHLALPVSAASKYQTLTYSDVPTPPTHSTPSIPKPLRIKHSSERKKLAAPPLPPFLSTPPWHKRALTRTSAAARHPLHAQSARPSP</sequence>
<organism evidence="3 4">
    <name type="scientific">Oryzias melastigma</name>
    <name type="common">Marine medaka</name>
    <dbReference type="NCBI Taxonomy" id="30732"/>
    <lineage>
        <taxon>Eukaryota</taxon>
        <taxon>Metazoa</taxon>
        <taxon>Chordata</taxon>
        <taxon>Craniata</taxon>
        <taxon>Vertebrata</taxon>
        <taxon>Euteleostomi</taxon>
        <taxon>Actinopterygii</taxon>
        <taxon>Neopterygii</taxon>
        <taxon>Teleostei</taxon>
        <taxon>Neoteleostei</taxon>
        <taxon>Acanthomorphata</taxon>
        <taxon>Ovalentaria</taxon>
        <taxon>Atherinomorphae</taxon>
        <taxon>Beloniformes</taxon>
        <taxon>Adrianichthyidae</taxon>
        <taxon>Oryziinae</taxon>
        <taxon>Oryzias</taxon>
    </lineage>
</organism>
<reference evidence="3" key="1">
    <citation type="journal article" name="BMC Genomics">
        <title>Long-read sequencing and de novo genome assembly of marine medaka (Oryzias melastigma).</title>
        <authorList>
            <person name="Liang P."/>
            <person name="Saqib H.S.A."/>
            <person name="Ni X."/>
            <person name="Shen Y."/>
        </authorList>
    </citation>
    <scope>NUCLEOTIDE SEQUENCE</scope>
    <source>
        <strain evidence="3">Bigg-433</strain>
    </source>
</reference>
<dbReference type="EMBL" id="WKFB01000106">
    <property type="protein sequence ID" value="KAF6735396.1"/>
    <property type="molecule type" value="Genomic_DNA"/>
</dbReference>
<evidence type="ECO:0000256" key="2">
    <source>
        <dbReference type="SAM" id="SignalP"/>
    </source>
</evidence>
<feature type="region of interest" description="Disordered" evidence="1">
    <location>
        <begin position="46"/>
        <end position="113"/>
    </location>
</feature>
<evidence type="ECO:0008006" key="5">
    <source>
        <dbReference type="Google" id="ProtNLM"/>
    </source>
</evidence>
<dbReference type="AlphaFoldDB" id="A0A834FJS4"/>
<accession>A0A834FJS4</accession>
<evidence type="ECO:0000313" key="4">
    <source>
        <dbReference type="Proteomes" id="UP000646548"/>
    </source>
</evidence>
<name>A0A834FJS4_ORYME</name>
<keyword evidence="2" id="KW-0732">Signal</keyword>
<evidence type="ECO:0000256" key="1">
    <source>
        <dbReference type="SAM" id="MobiDB-lite"/>
    </source>
</evidence>
<feature type="signal peptide" evidence="2">
    <location>
        <begin position="1"/>
        <end position="20"/>
    </location>
</feature>
<protein>
    <recommendedName>
        <fullName evidence="5">Secreted protein</fullName>
    </recommendedName>
</protein>
<feature type="chain" id="PRO_5032364339" description="Secreted protein" evidence="2">
    <location>
        <begin position="21"/>
        <end position="113"/>
    </location>
</feature>